<name>A0ABU9UPE8_9GAMM</name>
<keyword evidence="2" id="KW-0732">Signal</keyword>
<feature type="signal peptide" evidence="2">
    <location>
        <begin position="1"/>
        <end position="19"/>
    </location>
</feature>
<evidence type="ECO:0000256" key="2">
    <source>
        <dbReference type="SAM" id="SignalP"/>
    </source>
</evidence>
<dbReference type="InterPro" id="IPR002909">
    <property type="entry name" value="IPT_dom"/>
</dbReference>
<dbReference type="Proteomes" id="UP001489333">
    <property type="component" value="Unassembled WGS sequence"/>
</dbReference>
<feature type="compositionally biased region" description="Acidic residues" evidence="1">
    <location>
        <begin position="67"/>
        <end position="77"/>
    </location>
</feature>
<feature type="domain" description="IPT/TIG" evidence="3">
    <location>
        <begin position="1164"/>
        <end position="1244"/>
    </location>
</feature>
<dbReference type="Gene3D" id="2.60.40.10">
    <property type="entry name" value="Immunoglobulins"/>
    <property type="match status" value="2"/>
</dbReference>
<dbReference type="RefSeq" id="WP_342899011.1">
    <property type="nucleotide sequence ID" value="NZ_JBCHKT010000008.1"/>
</dbReference>
<dbReference type="Pfam" id="PF01833">
    <property type="entry name" value="TIG"/>
    <property type="match status" value="2"/>
</dbReference>
<feature type="region of interest" description="Disordered" evidence="1">
    <location>
        <begin position="22"/>
        <end position="77"/>
    </location>
</feature>
<feature type="region of interest" description="Disordered" evidence="1">
    <location>
        <begin position="277"/>
        <end position="311"/>
    </location>
</feature>
<protein>
    <submittedName>
        <fullName evidence="4">IPT/TIG domain-containing protein</fullName>
    </submittedName>
</protein>
<dbReference type="Gene3D" id="2.60.120.380">
    <property type="match status" value="1"/>
</dbReference>
<reference evidence="4 5" key="1">
    <citation type="submission" date="2024-04" db="EMBL/GenBank/DDBJ databases">
        <title>Novel Shewanella species isolated from Baltic Sea sediments.</title>
        <authorList>
            <person name="Martin-Rodriguez A.J."/>
            <person name="Fernandez-Juarez V."/>
            <person name="Valeriano V.D."/>
            <person name="Mihindukulasooriya I."/>
            <person name="Ceresnova L."/>
            <person name="Joffre E."/>
            <person name="Jensie-Markopoulos S."/>
            <person name="Moore E.R.B."/>
            <person name="Sjoling A."/>
        </authorList>
    </citation>
    <scope>NUCLEOTIDE SEQUENCE [LARGE SCALE GENOMIC DNA]</scope>
    <source>
        <strain evidence="4 5">VAX-SP0-0CM-1</strain>
    </source>
</reference>
<gene>
    <name evidence="4" type="ORF">AAGS29_05655</name>
</gene>
<sequence length="1381" mass="150840">MKYKSVWLAILIASTLNLSGCNEDLQPGEGPNTPTDPIIPPDPIDPTDPTDPTDPSDFVGTWVNKDEDGDGVPDELDDYPFDASKSKYPLFIEQEPNDNPSVATVIAFTAGVRVQGVISSELDKGDLFKFEVAERRSLTAIFKTPSSRFQPQVYVSNADGLVIDAIFLYKYAAPNIYVVNFPLYEPGTYQLSVIDENFAGGPDLSYEIIFFNDEDVDSFDDIKERAFASNLIKNDMDEDKVLDGLEYLFGLDTDGDNLPNWTDEDADGDTFSDILEGDSDIDGDGIPNFLDRDSDGNNLDDQLESGSANSPLDFDDDNIIDHLDIDDDNDGIFDVNDLQRLSPAKVQLWQKPGDLFIETIATLYEDTKVKYFVRSGDKFEIEVDGYPSSSNSPILVVNIQGKLFNLHPITTRTDDGLTYLSFLMPTVKGSGEVSLAIGQVKSESYPIEVGSADLPLLKVNNVKEVTAGDVITLQGDNFDDDTLVFFNSIPAVTQYLNRHELRLTVPEGITGGSYSVNNSVGKSNYITFIVQQNIQVNVDAPNAKKITAIGGIYPELALPLSSDNYTIQKMGTSAEVVFTYTNNGYELVSYLSAIHYIGDTNLEFSYRSTALANMVLQLNYYLEPRGLNTKQIAQFIEKTSVYEEYVSEVEAHLTESSDFFSFKNRSDETVKFLANYEARMLKELTSIQKSPPTSRSQVNPSNYTLNDRNNSVLSALEPTIVSYPETVGTWNAFDMTMEATTFLENQGELANNCGEGVDPKWYQVLNLDGCIELKNRSQLYLSARVYALDPKTGLMKQDLASLNSPIENHVSQPWDNAMLGPITGTFLGVDVWSSDSLIDKCVYKDCLYQIVTPGVDGVFGPSPYQFNGTEDYNIKANKARQYLAIRTIIDNIVIRFYSILFDAAGIDLDAPEHRSKDKVLKIIKAVYTGVPSIGQEVAKILSKDTITEADWTNLASAIGQGLYESEIKKVLSNPLDLGSYGPVTKAILSTLEITPEQFALKIAQKVAEKFIPGWGQVTAAYEASTLASSMIDMVATIKDLIVVPTKLDFLVTWGLKASDITPRMIQKTGQTKGFTIVGSGMAKIPSSLGFPPTPPQVRVYDLGNSEKELSAKVSDVNTQGTELTFYLQYMSEIEAAVGPLKVEVEHLDKIATVPYDILIGNDLTIADITPAKASAGEEVVITGVGFSRSVSGNQVTFSGANGQRLTAPVKSASTDSLTVVLPSGVASGYVTVEVAGGLSNEYPFSGPGSVLITFGDNGNLNDDVFKLSVDNRVVYDNNQPERKVGPLTVALDDGDHTVKLTGIRADDGIATYYIEFAGDVISVSGDELSGRDLCPNTHKTYQLTVKSGSNVVSKSKSKLSVPLVLLNESATEPTECPTTGN</sequence>
<feature type="chain" id="PRO_5047142771" evidence="2">
    <location>
        <begin position="20"/>
        <end position="1381"/>
    </location>
</feature>
<feature type="compositionally biased region" description="Pro residues" evidence="1">
    <location>
        <begin position="37"/>
        <end position="46"/>
    </location>
</feature>
<dbReference type="InterPro" id="IPR014756">
    <property type="entry name" value="Ig_E-set"/>
</dbReference>
<comment type="caution">
    <text evidence="4">The sequence shown here is derived from an EMBL/GenBank/DDBJ whole genome shotgun (WGS) entry which is preliminary data.</text>
</comment>
<organism evidence="4 5">
    <name type="scientific">Shewanella vaxholmensis</name>
    <dbReference type="NCBI Taxonomy" id="3063535"/>
    <lineage>
        <taxon>Bacteria</taxon>
        <taxon>Pseudomonadati</taxon>
        <taxon>Pseudomonadota</taxon>
        <taxon>Gammaproteobacteria</taxon>
        <taxon>Alteromonadales</taxon>
        <taxon>Shewanellaceae</taxon>
        <taxon>Shewanella</taxon>
    </lineage>
</organism>
<dbReference type="EMBL" id="JBCHKU010000005">
    <property type="protein sequence ID" value="MEM6248099.1"/>
    <property type="molecule type" value="Genomic_DNA"/>
</dbReference>
<keyword evidence="5" id="KW-1185">Reference proteome</keyword>
<feature type="compositionally biased region" description="Polar residues" evidence="1">
    <location>
        <begin position="296"/>
        <end position="310"/>
    </location>
</feature>
<dbReference type="SUPFAM" id="SSF81296">
    <property type="entry name" value="E set domains"/>
    <property type="match status" value="2"/>
</dbReference>
<evidence type="ECO:0000313" key="4">
    <source>
        <dbReference type="EMBL" id="MEM6248099.1"/>
    </source>
</evidence>
<feature type="domain" description="IPT/TIG" evidence="3">
    <location>
        <begin position="467"/>
        <end position="524"/>
    </location>
</feature>
<accession>A0ABU9UPE8</accession>
<evidence type="ECO:0000256" key="1">
    <source>
        <dbReference type="SAM" id="MobiDB-lite"/>
    </source>
</evidence>
<evidence type="ECO:0000259" key="3">
    <source>
        <dbReference type="Pfam" id="PF01833"/>
    </source>
</evidence>
<proteinExistence type="predicted"/>
<dbReference type="InterPro" id="IPR013783">
    <property type="entry name" value="Ig-like_fold"/>
</dbReference>
<evidence type="ECO:0000313" key="5">
    <source>
        <dbReference type="Proteomes" id="UP001489333"/>
    </source>
</evidence>